<dbReference type="EMBL" id="JADGJQ010000002">
    <property type="protein sequence ID" value="KAJ3185119.1"/>
    <property type="molecule type" value="Genomic_DNA"/>
</dbReference>
<proteinExistence type="inferred from homology"/>
<evidence type="ECO:0000313" key="8">
    <source>
        <dbReference type="EMBL" id="KAJ3185119.1"/>
    </source>
</evidence>
<dbReference type="Gene3D" id="1.20.58.670">
    <property type="entry name" value="Dsl1p vesicle tethering complex, Tip20p subunit, domain D"/>
    <property type="match status" value="1"/>
</dbReference>
<dbReference type="PIRSF" id="PIRSF025007">
    <property type="entry name" value="Sec15"/>
    <property type="match status" value="1"/>
</dbReference>
<dbReference type="Pfam" id="PF04091">
    <property type="entry name" value="Sec15_C"/>
    <property type="match status" value="1"/>
</dbReference>
<dbReference type="Pfam" id="PF20651">
    <property type="entry name" value="EXOC6_Sec15_N"/>
    <property type="match status" value="1"/>
</dbReference>
<evidence type="ECO:0000256" key="4">
    <source>
        <dbReference type="ARBA" id="ARBA00023054"/>
    </source>
</evidence>
<evidence type="ECO:0000256" key="2">
    <source>
        <dbReference type="ARBA" id="ARBA00022448"/>
    </source>
</evidence>
<dbReference type="Proteomes" id="UP001212152">
    <property type="component" value="Unassembled WGS sequence"/>
</dbReference>
<dbReference type="GO" id="GO:0090522">
    <property type="term" value="P:vesicle tethering involved in exocytosis"/>
    <property type="evidence" value="ECO:0007669"/>
    <property type="project" value="UniProtKB-UniRule"/>
</dbReference>
<keyword evidence="9" id="KW-1185">Reference proteome</keyword>
<evidence type="ECO:0000256" key="1">
    <source>
        <dbReference type="ARBA" id="ARBA00007944"/>
    </source>
</evidence>
<dbReference type="GO" id="GO:0006886">
    <property type="term" value="P:intracellular protein transport"/>
    <property type="evidence" value="ECO:0007669"/>
    <property type="project" value="InterPro"/>
</dbReference>
<comment type="caution">
    <text evidence="8">The sequence shown here is derived from an EMBL/GenBank/DDBJ whole genome shotgun (WGS) entry which is preliminary data.</text>
</comment>
<accession>A0AAD5XUU2</accession>
<gene>
    <name evidence="8" type="ORF">HDU87_002685</name>
</gene>
<keyword evidence="2 5" id="KW-0813">Transport</keyword>
<dbReference type="InterPro" id="IPR046361">
    <property type="entry name" value="EXOC6/Sec15_C"/>
</dbReference>
<evidence type="ECO:0000256" key="3">
    <source>
        <dbReference type="ARBA" id="ARBA00022483"/>
    </source>
</evidence>
<keyword evidence="4" id="KW-0175">Coiled coil</keyword>
<name>A0AAD5XUU2_9FUNG</name>
<dbReference type="InterPro" id="IPR007225">
    <property type="entry name" value="EXOC6/Sec15"/>
</dbReference>
<dbReference type="InterPro" id="IPR042045">
    <property type="entry name" value="EXOC6/Sec15_C_dom1"/>
</dbReference>
<dbReference type="PANTHER" id="PTHR12702">
    <property type="entry name" value="SEC15"/>
    <property type="match status" value="1"/>
</dbReference>
<dbReference type="GO" id="GO:0016020">
    <property type="term" value="C:membrane"/>
    <property type="evidence" value="ECO:0007669"/>
    <property type="project" value="TreeGrafter"/>
</dbReference>
<dbReference type="GO" id="GO:0006893">
    <property type="term" value="P:Golgi to plasma membrane transport"/>
    <property type="evidence" value="ECO:0007669"/>
    <property type="project" value="TreeGrafter"/>
</dbReference>
<keyword evidence="3 5" id="KW-0268">Exocytosis</keyword>
<evidence type="ECO:0000256" key="5">
    <source>
        <dbReference type="PIRNR" id="PIRNR025007"/>
    </source>
</evidence>
<comment type="function">
    <text evidence="5">Component of the exocyst complex involved in the docking of exocytic vesicles with fusion sites on the plasma membrane.</text>
</comment>
<evidence type="ECO:0000313" key="9">
    <source>
        <dbReference type="Proteomes" id="UP001212152"/>
    </source>
</evidence>
<dbReference type="InterPro" id="IPR048359">
    <property type="entry name" value="EXOC6_Sec15_N"/>
</dbReference>
<evidence type="ECO:0000259" key="7">
    <source>
        <dbReference type="Pfam" id="PF20651"/>
    </source>
</evidence>
<comment type="similarity">
    <text evidence="1 5">Belongs to the SEC15 family.</text>
</comment>
<evidence type="ECO:0000259" key="6">
    <source>
        <dbReference type="Pfam" id="PF04091"/>
    </source>
</evidence>
<reference evidence="8" key="1">
    <citation type="submission" date="2020-05" db="EMBL/GenBank/DDBJ databases">
        <title>Phylogenomic resolution of chytrid fungi.</title>
        <authorList>
            <person name="Stajich J.E."/>
            <person name="Amses K."/>
            <person name="Simmons R."/>
            <person name="Seto K."/>
            <person name="Myers J."/>
            <person name="Bonds A."/>
            <person name="Quandt C.A."/>
            <person name="Barry K."/>
            <person name="Liu P."/>
            <person name="Grigoriev I."/>
            <person name="Longcore J.E."/>
            <person name="James T.Y."/>
        </authorList>
    </citation>
    <scope>NUCLEOTIDE SEQUENCE</scope>
    <source>
        <strain evidence="8">JEL0379</strain>
    </source>
</reference>
<protein>
    <recommendedName>
        <fullName evidence="5">Exocyst complex component SEC15</fullName>
    </recommendedName>
</protein>
<feature type="domain" description="Exocyst complex component EXOC6/Sec15 N-terminal" evidence="7">
    <location>
        <begin position="102"/>
        <end position="271"/>
    </location>
</feature>
<feature type="domain" description="Exocyst complex subunit EXOC6/Sec15 C-terminal" evidence="6">
    <location>
        <begin position="455"/>
        <end position="810"/>
    </location>
</feature>
<dbReference type="GO" id="GO:0000145">
    <property type="term" value="C:exocyst"/>
    <property type="evidence" value="ECO:0007669"/>
    <property type="project" value="UniProtKB-UniRule"/>
</dbReference>
<organism evidence="8 9">
    <name type="scientific">Geranomyces variabilis</name>
    <dbReference type="NCBI Taxonomy" id="109894"/>
    <lineage>
        <taxon>Eukaryota</taxon>
        <taxon>Fungi</taxon>
        <taxon>Fungi incertae sedis</taxon>
        <taxon>Chytridiomycota</taxon>
        <taxon>Chytridiomycota incertae sedis</taxon>
        <taxon>Chytridiomycetes</taxon>
        <taxon>Spizellomycetales</taxon>
        <taxon>Powellomycetaceae</taxon>
        <taxon>Geranomyces</taxon>
    </lineage>
</organism>
<dbReference type="AlphaFoldDB" id="A0AAD5XUU2"/>
<dbReference type="Gene3D" id="1.10.357.30">
    <property type="entry name" value="Exocyst complex subunit Sec15 C-terminal domain, N-terminal subdomain"/>
    <property type="match status" value="1"/>
</dbReference>
<dbReference type="InterPro" id="IPR042044">
    <property type="entry name" value="EXOC6PINT-1/Sec15/Tip20_C_dom2"/>
</dbReference>
<sequence length="849" mass="95226">MAELAVTGSSTDALSKAEEAAHFQQLLRELALSDAPNVSSSAAASAAASAGVLGSQASGAAAAAASSSQQASSSDGAENFDQIAYIIKQILQTGKEDLFGEQLALFVAKKEAEIEKMCAFHYQEFVQSVDQLLKVRQGTVTLKDKILDLNDQMQDSGGKIVEKKREIIGNRHMLLNIELAVESLQSCLFVLDMANKVNANVENRKYYTALKMLEELQKTHLRPVMHYTFAKHMQEYIPIMQENIREVVLEEVQNWLVNIRENTRALGKQAMVHVAEKKYKSTHKAESLVRTLSASGSQLNLGPNLDLGAGEDDTDTFDVDHKIDFRPLYQCLHIHEVLNKRGEMRAHYEEKRRMQASLLLSQKFSFESGNLGPFQTYLCDVVGFFIIEAAVLNSTQNFRSRGGVEGLWSTAMEKMNDVITSSLSDCRDPDLFLSIKISVVNFIDTMESYGFAVISLMDLMLSLLDRYGEQMKARCSETVEKIIEEDEYAPMVVNDQGEYDKVNAAFKLTPADGNPKSKPLKYVSKDWVDSVRFPKTLPFSRGFPQTCNAIKRFITDFYRFAEGFEQQYNEMDDLLKKSLETLIAQDLNGALMRKVMVNNISQVVQILVNLEYFELACAEFETVLMERRISHKVGVVRLQAVQVLKESRVVAEKRMFELLNLKMDDCLELADYDWNTTTSPSTYSPYLDDLVNFMSAIISSTLTNLPPHMRSLIYQGTFKHIAASIHNQILAPEVKRISPAAVDVLDKDIAFLEKFAQNAGEGNLSDAFAQLRQTITLLKSPNLEDILNSAIRDRRYPRIKLDKLAIVLEKMRGDTSMFAKSTAAEKAHRKSVEAVIKGIKTQPGIGTWS</sequence>
<dbReference type="PANTHER" id="PTHR12702:SF0">
    <property type="entry name" value="EXOCYST COMPLEX COMPONENT 6"/>
    <property type="match status" value="1"/>
</dbReference>